<keyword evidence="2" id="KW-0547">Nucleotide-binding</keyword>
<dbReference type="Proteomes" id="UP000662986">
    <property type="component" value="Plasmid unnamed5"/>
</dbReference>
<sequence length="149" mass="16129">MMASVGSSIRLRASTSPTQPGAHFHALTTADARRRRVLNHALKGVNRPPGDVWPTLPTRSVVEFEYSTVHGYTGLQAPAVILVVPKPFKVQEEDGVQQWCADEPGEARRVLYVGASRAQQLLVIAAHESVHDLVATTLTDDGVAIQLLS</sequence>
<dbReference type="GO" id="GO:0005524">
    <property type="term" value="F:ATP binding"/>
    <property type="evidence" value="ECO:0007669"/>
    <property type="project" value="UniProtKB-KW"/>
</dbReference>
<keyword evidence="2" id="KW-0614">Plasmid</keyword>
<reference evidence="2 3" key="2">
    <citation type="journal article" date="2022" name="Arch. Microbiol.">
        <title>Rhodococcus pseudokoreensis sp. nov. isolated from the rhizosphere of young M26 apple rootstocks.</title>
        <authorList>
            <person name="Kampfer P."/>
            <person name="Glaeser S.P."/>
            <person name="Blom J."/>
            <person name="Wolf J."/>
            <person name="Benning S."/>
            <person name="Schloter M."/>
            <person name="Neumann-Schaal M."/>
        </authorList>
    </citation>
    <scope>NUCLEOTIDE SEQUENCE [LARGE SCALE GENOMIC DNA]</scope>
    <source>
        <strain evidence="2 3">R79</strain>
    </source>
</reference>
<geneLocation type="plasmid" evidence="2 3">
    <name>unnamed5</name>
</geneLocation>
<evidence type="ECO:0000313" key="3">
    <source>
        <dbReference type="Proteomes" id="UP000662986"/>
    </source>
</evidence>
<protein>
    <submittedName>
        <fullName evidence="2">ATP-binding domain-containing protein</fullName>
    </submittedName>
</protein>
<evidence type="ECO:0000256" key="1">
    <source>
        <dbReference type="SAM" id="MobiDB-lite"/>
    </source>
</evidence>
<reference evidence="2 3" key="1">
    <citation type="journal article" date="2021" name="Microbiol. Resour. Announc.">
        <title>Complete Genome Sequences of Two Rhodococcus sp. Strains with Large and Linear Chromosomes, Isolated from Apple Rhizosphere.</title>
        <authorList>
            <person name="Benning S."/>
            <person name="Brugnone N."/>
            <person name="Siani R."/>
            <person name="Kublik S."/>
            <person name="Schloter M."/>
            <person name="Rad V."/>
        </authorList>
    </citation>
    <scope>NUCLEOTIDE SEQUENCE [LARGE SCALE GENOMIC DNA]</scope>
    <source>
        <strain evidence="2 3">R79</strain>
    </source>
</reference>
<keyword evidence="3" id="KW-1185">Reference proteome</keyword>
<dbReference type="EMBL" id="CP070614">
    <property type="protein sequence ID" value="QSE87311.1"/>
    <property type="molecule type" value="Genomic_DNA"/>
</dbReference>
<feature type="region of interest" description="Disordered" evidence="1">
    <location>
        <begin position="1"/>
        <end position="22"/>
    </location>
</feature>
<evidence type="ECO:0000313" key="2">
    <source>
        <dbReference type="EMBL" id="QSE87311.1"/>
    </source>
</evidence>
<organism evidence="2 3">
    <name type="scientific">Rhodococcus pseudokoreensis</name>
    <dbReference type="NCBI Taxonomy" id="2811421"/>
    <lineage>
        <taxon>Bacteria</taxon>
        <taxon>Bacillati</taxon>
        <taxon>Actinomycetota</taxon>
        <taxon>Actinomycetes</taxon>
        <taxon>Mycobacteriales</taxon>
        <taxon>Nocardiaceae</taxon>
        <taxon>Rhodococcus</taxon>
    </lineage>
</organism>
<keyword evidence="2" id="KW-0067">ATP-binding</keyword>
<accession>A0A974ZR34</accession>
<dbReference type="Gene3D" id="3.40.50.300">
    <property type="entry name" value="P-loop containing nucleotide triphosphate hydrolases"/>
    <property type="match status" value="1"/>
</dbReference>
<dbReference type="SUPFAM" id="SSF52540">
    <property type="entry name" value="P-loop containing nucleoside triphosphate hydrolases"/>
    <property type="match status" value="1"/>
</dbReference>
<proteinExistence type="predicted"/>
<name>A0A974ZR34_9NOCA</name>
<gene>
    <name evidence="2" type="ORF">JWS13_01140</name>
</gene>
<dbReference type="InterPro" id="IPR027417">
    <property type="entry name" value="P-loop_NTPase"/>
</dbReference>